<feature type="transmembrane region" description="Helical" evidence="5">
    <location>
        <begin position="286"/>
        <end position="304"/>
    </location>
</feature>
<dbReference type="Proteomes" id="UP000625711">
    <property type="component" value="Unassembled WGS sequence"/>
</dbReference>
<evidence type="ECO:0000313" key="7">
    <source>
        <dbReference type="EMBL" id="KAF7266237.1"/>
    </source>
</evidence>
<dbReference type="GO" id="GO:0022857">
    <property type="term" value="F:transmembrane transporter activity"/>
    <property type="evidence" value="ECO:0007669"/>
    <property type="project" value="InterPro"/>
</dbReference>
<dbReference type="InterPro" id="IPR011701">
    <property type="entry name" value="MFS"/>
</dbReference>
<dbReference type="FunFam" id="1.20.1250.20:FF:000532">
    <property type="entry name" value="SLC (SoLute Carrier) homolog"/>
    <property type="match status" value="1"/>
</dbReference>
<sequence>MSIAVVAMTDSSSTNPKIPIYDWKNTNIILSSFYWTYIVLQLFSGYIFKKFGLRRVLLVSMFINSSAFTLVPLCSSLFGSSGVIGVRMIQGLFQGFTFPACHAVLGLWAPINERSQLTILLYSGGNVGVILALLITGYLAASWYGWPIVFYIFGACGITWCIVWFILGYDTPSEHPWISETERIYIEESLEQTQKNDIDIPWKAILTSFPFWVLITSNMGNAWGLNIITLDLPTFLSKGLGLNISSNGLISASPQMVQLVLIIVAAPIGDYIVNRKIVSLMNCRRIFQFCATILPSLALVWLAFVSKTQIALAVFLLNIIMGLSGLLMHGSYINHIDLSPTYGGLLLGVENAFSEVLAITGPIFVQWFLTDMTNIILWHVKIHNIFHSLLLILFTYINIYSYKRINVQLIHYINFLIELFLVISLKE</sequence>
<dbReference type="SUPFAM" id="SSF103473">
    <property type="entry name" value="MFS general substrate transporter"/>
    <property type="match status" value="1"/>
</dbReference>
<dbReference type="EMBL" id="JAACXV010014551">
    <property type="protein sequence ID" value="KAF7266237.1"/>
    <property type="molecule type" value="Genomic_DNA"/>
</dbReference>
<feature type="domain" description="Major facilitator superfamily (MFS) profile" evidence="6">
    <location>
        <begin position="1"/>
        <end position="406"/>
    </location>
</feature>
<accession>A0A834HPI3</accession>
<evidence type="ECO:0000256" key="1">
    <source>
        <dbReference type="ARBA" id="ARBA00004141"/>
    </source>
</evidence>
<keyword evidence="3 5" id="KW-1133">Transmembrane helix</keyword>
<evidence type="ECO:0000256" key="2">
    <source>
        <dbReference type="ARBA" id="ARBA00022692"/>
    </source>
</evidence>
<feature type="transmembrane region" description="Helical" evidence="5">
    <location>
        <begin position="211"/>
        <end position="236"/>
    </location>
</feature>
<proteinExistence type="predicted"/>
<feature type="transmembrane region" description="Helical" evidence="5">
    <location>
        <begin position="345"/>
        <end position="369"/>
    </location>
</feature>
<feature type="transmembrane region" description="Helical" evidence="5">
    <location>
        <begin position="119"/>
        <end position="140"/>
    </location>
</feature>
<evidence type="ECO:0000259" key="6">
    <source>
        <dbReference type="PROSITE" id="PS50850"/>
    </source>
</evidence>
<dbReference type="PANTHER" id="PTHR11662">
    <property type="entry name" value="SOLUTE CARRIER FAMILY 17"/>
    <property type="match status" value="1"/>
</dbReference>
<comment type="subcellular location">
    <subcellularLocation>
        <location evidence="1">Membrane</location>
        <topology evidence="1">Multi-pass membrane protein</topology>
    </subcellularLocation>
</comment>
<evidence type="ECO:0000313" key="8">
    <source>
        <dbReference type="Proteomes" id="UP000625711"/>
    </source>
</evidence>
<dbReference type="InterPro" id="IPR036259">
    <property type="entry name" value="MFS_trans_sf"/>
</dbReference>
<feature type="transmembrane region" description="Helical" evidence="5">
    <location>
        <begin position="310"/>
        <end position="333"/>
    </location>
</feature>
<feature type="transmembrane region" description="Helical" evidence="5">
    <location>
        <begin position="146"/>
        <end position="167"/>
    </location>
</feature>
<dbReference type="Pfam" id="PF07690">
    <property type="entry name" value="MFS_1"/>
    <property type="match status" value="1"/>
</dbReference>
<dbReference type="GO" id="GO:0006820">
    <property type="term" value="P:monoatomic anion transport"/>
    <property type="evidence" value="ECO:0007669"/>
    <property type="project" value="TreeGrafter"/>
</dbReference>
<reference evidence="7" key="1">
    <citation type="submission" date="2020-08" db="EMBL/GenBank/DDBJ databases">
        <title>Genome sequencing and assembly of the red palm weevil Rhynchophorus ferrugineus.</title>
        <authorList>
            <person name="Dias G.B."/>
            <person name="Bergman C.M."/>
            <person name="Manee M."/>
        </authorList>
    </citation>
    <scope>NUCLEOTIDE SEQUENCE</scope>
    <source>
        <strain evidence="7">AA-2017</strain>
        <tissue evidence="7">Whole larva</tissue>
    </source>
</reference>
<keyword evidence="8" id="KW-1185">Reference proteome</keyword>
<dbReference type="PROSITE" id="PS50850">
    <property type="entry name" value="MFS"/>
    <property type="match status" value="1"/>
</dbReference>
<dbReference type="GO" id="GO:0016020">
    <property type="term" value="C:membrane"/>
    <property type="evidence" value="ECO:0007669"/>
    <property type="project" value="UniProtKB-SubCell"/>
</dbReference>
<feature type="transmembrane region" description="Helical" evidence="5">
    <location>
        <begin position="84"/>
        <end position="107"/>
    </location>
</feature>
<comment type="caution">
    <text evidence="7">The sequence shown here is derived from an EMBL/GenBank/DDBJ whole genome shotgun (WGS) entry which is preliminary data.</text>
</comment>
<feature type="transmembrane region" description="Helical" evidence="5">
    <location>
        <begin position="28"/>
        <end position="48"/>
    </location>
</feature>
<keyword evidence="4 5" id="KW-0472">Membrane</keyword>
<name>A0A834HPI3_RHYFE</name>
<gene>
    <name evidence="7" type="ORF">GWI33_020422</name>
</gene>
<evidence type="ECO:0000256" key="4">
    <source>
        <dbReference type="ARBA" id="ARBA00023136"/>
    </source>
</evidence>
<feature type="transmembrane region" description="Helical" evidence="5">
    <location>
        <begin position="256"/>
        <end position="274"/>
    </location>
</feature>
<organism evidence="7 8">
    <name type="scientific">Rhynchophorus ferrugineus</name>
    <name type="common">Red palm weevil</name>
    <name type="synonym">Curculio ferrugineus</name>
    <dbReference type="NCBI Taxonomy" id="354439"/>
    <lineage>
        <taxon>Eukaryota</taxon>
        <taxon>Metazoa</taxon>
        <taxon>Ecdysozoa</taxon>
        <taxon>Arthropoda</taxon>
        <taxon>Hexapoda</taxon>
        <taxon>Insecta</taxon>
        <taxon>Pterygota</taxon>
        <taxon>Neoptera</taxon>
        <taxon>Endopterygota</taxon>
        <taxon>Coleoptera</taxon>
        <taxon>Polyphaga</taxon>
        <taxon>Cucujiformia</taxon>
        <taxon>Curculionidae</taxon>
        <taxon>Dryophthorinae</taxon>
        <taxon>Rhynchophorus</taxon>
    </lineage>
</organism>
<keyword evidence="2 5" id="KW-0812">Transmembrane</keyword>
<dbReference type="OrthoDB" id="2985014at2759"/>
<feature type="transmembrane region" description="Helical" evidence="5">
    <location>
        <begin position="375"/>
        <end position="397"/>
    </location>
</feature>
<evidence type="ECO:0000256" key="3">
    <source>
        <dbReference type="ARBA" id="ARBA00022989"/>
    </source>
</evidence>
<evidence type="ECO:0000256" key="5">
    <source>
        <dbReference type="SAM" id="Phobius"/>
    </source>
</evidence>
<feature type="transmembrane region" description="Helical" evidence="5">
    <location>
        <begin position="55"/>
        <end position="78"/>
    </location>
</feature>
<dbReference type="InterPro" id="IPR050382">
    <property type="entry name" value="MFS_Na/Anion_cotransporter"/>
</dbReference>
<dbReference type="AlphaFoldDB" id="A0A834HPI3"/>
<protein>
    <recommendedName>
        <fullName evidence="6">Major facilitator superfamily (MFS) profile domain-containing protein</fullName>
    </recommendedName>
</protein>
<dbReference type="InterPro" id="IPR020846">
    <property type="entry name" value="MFS_dom"/>
</dbReference>
<dbReference type="PANTHER" id="PTHR11662:SF280">
    <property type="entry name" value="FI21844P1-RELATED"/>
    <property type="match status" value="1"/>
</dbReference>
<dbReference type="Gene3D" id="1.20.1250.20">
    <property type="entry name" value="MFS general substrate transporter like domains"/>
    <property type="match status" value="2"/>
</dbReference>